<dbReference type="EMBL" id="ANIK01000074">
    <property type="protein sequence ID" value="EMJ92948.1"/>
    <property type="molecule type" value="Genomic_DNA"/>
</dbReference>
<name>M6CVN5_9LEPT</name>
<proteinExistence type="predicted"/>
<evidence type="ECO:0000313" key="1">
    <source>
        <dbReference type="EMBL" id="EMJ92948.1"/>
    </source>
</evidence>
<dbReference type="AlphaFoldDB" id="M6CVN5"/>
<protein>
    <submittedName>
        <fullName evidence="1">Uncharacterized protein</fullName>
    </submittedName>
</protein>
<accession>M6CVN5</accession>
<evidence type="ECO:0000313" key="2">
    <source>
        <dbReference type="Proteomes" id="UP000011988"/>
    </source>
</evidence>
<comment type="caution">
    <text evidence="1">The sequence shown here is derived from an EMBL/GenBank/DDBJ whole genome shotgun (WGS) entry which is preliminary data.</text>
</comment>
<organism evidence="1 2">
    <name type="scientific">Leptospira alstonii serovar Sichuan str. 79601</name>
    <dbReference type="NCBI Taxonomy" id="1218565"/>
    <lineage>
        <taxon>Bacteria</taxon>
        <taxon>Pseudomonadati</taxon>
        <taxon>Spirochaetota</taxon>
        <taxon>Spirochaetia</taxon>
        <taxon>Leptospirales</taxon>
        <taxon>Leptospiraceae</taxon>
        <taxon>Leptospira</taxon>
    </lineage>
</organism>
<gene>
    <name evidence="1" type="ORF">LEP1GSC194_0004</name>
</gene>
<sequence length="38" mass="4320">MPIPNTVLGTGRMDPICAKNENFFKKTEELIPNFARLL</sequence>
<dbReference type="Proteomes" id="UP000011988">
    <property type="component" value="Unassembled WGS sequence"/>
</dbReference>
<reference evidence="1 2" key="1">
    <citation type="submission" date="2013-01" db="EMBL/GenBank/DDBJ databases">
        <authorList>
            <person name="Harkins D.M."/>
            <person name="Durkin A.S."/>
            <person name="Brinkac L.M."/>
            <person name="Haft D.H."/>
            <person name="Selengut J.D."/>
            <person name="Sanka R."/>
            <person name="DePew J."/>
            <person name="Purushe J."/>
            <person name="Galloway R.L."/>
            <person name="Vinetz J.M."/>
            <person name="Sutton G.G."/>
            <person name="Nierman W.C."/>
            <person name="Fouts D.E."/>
        </authorList>
    </citation>
    <scope>NUCLEOTIDE SEQUENCE [LARGE SCALE GENOMIC DNA]</scope>
    <source>
        <strain evidence="1 2">79601</strain>
    </source>
</reference>